<protein>
    <submittedName>
        <fullName evidence="5">Iron donor protein CyaY protein</fullName>
    </submittedName>
</protein>
<dbReference type="PROSITE" id="PS01344">
    <property type="entry name" value="FRATAXIN_1"/>
    <property type="match status" value="1"/>
</dbReference>
<dbReference type="GO" id="GO:0051537">
    <property type="term" value="F:2 iron, 2 sulfur cluster binding"/>
    <property type="evidence" value="ECO:0007669"/>
    <property type="project" value="TreeGrafter"/>
</dbReference>
<evidence type="ECO:0000256" key="4">
    <source>
        <dbReference type="SAM" id="MobiDB-lite"/>
    </source>
</evidence>
<dbReference type="PANTHER" id="PTHR16821">
    <property type="entry name" value="FRATAXIN"/>
    <property type="match status" value="1"/>
</dbReference>
<dbReference type="GO" id="GO:0016226">
    <property type="term" value="P:iron-sulfur cluster assembly"/>
    <property type="evidence" value="ECO:0007669"/>
    <property type="project" value="InterPro"/>
</dbReference>
<sequence>MTCPATQLVWRKTPRALSLLKLLRRNPDLSLSSSPPSLSSSSPPSLPCSSSWSPPSSSSSFSLSSPLSSSSCVSSCSYLSSSSSSSSFSPSSPSSSASSSSCFSSVSVFHTALRGVTPFLHDATTGHFPRLFRTRSASTDASVLAKPSVYSCAEAEKGGEDKAPGNQTEGSARDSDADSLSATEDAEYQRAADALLKTLFQQVEEDAWEGIEDIDYREGVLQITCRGGPTIVLNKHYATKQIWYASPISGGDYFDYSAQSSSGCPTSWRSARSGRTLGEVLSAELDQLANS</sequence>
<organism evidence="5">
    <name type="scientific">Neospora caninum (strain Liverpool)</name>
    <dbReference type="NCBI Taxonomy" id="572307"/>
    <lineage>
        <taxon>Eukaryota</taxon>
        <taxon>Sar</taxon>
        <taxon>Alveolata</taxon>
        <taxon>Apicomplexa</taxon>
        <taxon>Conoidasida</taxon>
        <taxon>Coccidia</taxon>
        <taxon>Eucoccidiorida</taxon>
        <taxon>Eimeriorina</taxon>
        <taxon>Sarcocystidae</taxon>
        <taxon>Neospora</taxon>
    </lineage>
</organism>
<dbReference type="SUPFAM" id="SSF55387">
    <property type="entry name" value="Frataxin/Nqo15-like"/>
    <property type="match status" value="1"/>
</dbReference>
<dbReference type="PANTHER" id="PTHR16821:SF2">
    <property type="entry name" value="FRATAXIN, MITOCHONDRIAL"/>
    <property type="match status" value="1"/>
</dbReference>
<dbReference type="GO" id="GO:0005739">
    <property type="term" value="C:mitochondrion"/>
    <property type="evidence" value="ECO:0007669"/>
    <property type="project" value="TreeGrafter"/>
</dbReference>
<dbReference type="GO" id="GO:0034986">
    <property type="term" value="F:iron chaperone activity"/>
    <property type="evidence" value="ECO:0007669"/>
    <property type="project" value="TreeGrafter"/>
</dbReference>
<dbReference type="PROSITE" id="PS50810">
    <property type="entry name" value="FRATAXIN_2"/>
    <property type="match status" value="1"/>
</dbReference>
<dbReference type="GO" id="GO:0004322">
    <property type="term" value="F:ferroxidase activity"/>
    <property type="evidence" value="ECO:0007669"/>
    <property type="project" value="TreeGrafter"/>
</dbReference>
<keyword evidence="2" id="KW-0410">Iron transport</keyword>
<dbReference type="GO" id="GO:0006826">
    <property type="term" value="P:iron ion transport"/>
    <property type="evidence" value="ECO:0007669"/>
    <property type="project" value="UniProtKB-KW"/>
</dbReference>
<accession>A0A0F7UA06</accession>
<gene>
    <name evidence="5" type="ORF">BN1204_025070</name>
</gene>
<proteinExistence type="inferred from homology"/>
<name>A0A0F7UA06_NEOCL</name>
<evidence type="ECO:0000256" key="3">
    <source>
        <dbReference type="ARBA" id="ARBA00023004"/>
    </source>
</evidence>
<dbReference type="GO" id="GO:0008199">
    <property type="term" value="F:ferric iron binding"/>
    <property type="evidence" value="ECO:0007669"/>
    <property type="project" value="InterPro"/>
</dbReference>
<dbReference type="EMBL" id="LN714482">
    <property type="protein sequence ID" value="CEL66698.1"/>
    <property type="molecule type" value="Genomic_DNA"/>
</dbReference>
<dbReference type="Pfam" id="PF01491">
    <property type="entry name" value="Frataxin_Cyay"/>
    <property type="match status" value="1"/>
</dbReference>
<dbReference type="InterPro" id="IPR020895">
    <property type="entry name" value="Frataxin_CS"/>
</dbReference>
<keyword evidence="2" id="KW-0813">Transport</keyword>
<evidence type="ECO:0000256" key="1">
    <source>
        <dbReference type="ARBA" id="ARBA00008183"/>
    </source>
</evidence>
<dbReference type="AlphaFoldDB" id="A0A0F7UA06"/>
<comment type="similarity">
    <text evidence="1">Belongs to the frataxin family.</text>
</comment>
<dbReference type="GO" id="GO:0008198">
    <property type="term" value="F:ferrous iron binding"/>
    <property type="evidence" value="ECO:0007669"/>
    <property type="project" value="TreeGrafter"/>
</dbReference>
<dbReference type="InterPro" id="IPR036524">
    <property type="entry name" value="Frataxin/CyaY_sf"/>
</dbReference>
<feature type="region of interest" description="Disordered" evidence="4">
    <location>
        <begin position="155"/>
        <end position="183"/>
    </location>
</feature>
<keyword evidence="3" id="KW-0408">Iron</keyword>
<dbReference type="NCBIfam" id="TIGR03421">
    <property type="entry name" value="FeS_CyaY"/>
    <property type="match status" value="1"/>
</dbReference>
<dbReference type="InterPro" id="IPR002908">
    <property type="entry name" value="Frataxin/CyaY"/>
</dbReference>
<evidence type="ECO:0000256" key="2">
    <source>
        <dbReference type="ARBA" id="ARBA00022496"/>
    </source>
</evidence>
<evidence type="ECO:0000313" key="5">
    <source>
        <dbReference type="EMBL" id="CEL66698.1"/>
    </source>
</evidence>
<keyword evidence="2" id="KW-0406">Ion transport</keyword>
<dbReference type="SMART" id="SM01219">
    <property type="entry name" value="Frataxin_Cyay"/>
    <property type="match status" value="1"/>
</dbReference>
<dbReference type="GO" id="GO:0006879">
    <property type="term" value="P:intracellular iron ion homeostasis"/>
    <property type="evidence" value="ECO:0007669"/>
    <property type="project" value="TreeGrafter"/>
</dbReference>
<reference evidence="5" key="1">
    <citation type="journal article" date="2015" name="PLoS ONE">
        <title>Comprehensive Evaluation of Toxoplasma gondii VEG and Neospora caninum LIV Genomes with Tachyzoite Stage Transcriptome and Proteome Defines Novel Transcript Features.</title>
        <authorList>
            <person name="Ramaprasad A."/>
            <person name="Mourier T."/>
            <person name="Naeem R."/>
            <person name="Malas T.B."/>
            <person name="Moussa E."/>
            <person name="Panigrahi A."/>
            <person name="Vermont S.J."/>
            <person name="Otto T.D."/>
            <person name="Wastling J."/>
            <person name="Pain A."/>
        </authorList>
    </citation>
    <scope>NUCLEOTIDE SEQUENCE</scope>
    <source>
        <strain evidence="5">Liverpool</strain>
    </source>
</reference>
<feature type="region of interest" description="Disordered" evidence="4">
    <location>
        <begin position="30"/>
        <end position="90"/>
    </location>
</feature>
<dbReference type="Gene3D" id="3.30.920.10">
    <property type="entry name" value="Frataxin/CyaY"/>
    <property type="match status" value="1"/>
</dbReference>